<dbReference type="RefSeq" id="WP_117325720.1">
    <property type="nucleotide sequence ID" value="NZ_QVTE01000015.1"/>
</dbReference>
<dbReference type="EMBL" id="QVTE01000015">
    <property type="protein sequence ID" value="RFU70466.1"/>
    <property type="molecule type" value="Genomic_DNA"/>
</dbReference>
<dbReference type="Proteomes" id="UP000264541">
    <property type="component" value="Unassembled WGS sequence"/>
</dbReference>
<keyword evidence="3" id="KW-1185">Reference proteome</keyword>
<gene>
    <name evidence="2" type="ORF">D0469_05900</name>
</gene>
<dbReference type="InterPro" id="IPR025100">
    <property type="entry name" value="DUF4025"/>
</dbReference>
<reference evidence="2 3" key="1">
    <citation type="submission" date="2018-08" db="EMBL/GenBank/DDBJ databases">
        <title>Bacillus chawlae sp. nov., Bacillus glennii sp. nov., and Bacillus saganii sp. nov. Isolated from the Vehicle Assembly Building at Kennedy Space Center where the Viking Spacecraft were Assembled.</title>
        <authorList>
            <person name="Seuylemezian A."/>
            <person name="Vaishampayan P."/>
        </authorList>
    </citation>
    <scope>NUCLEOTIDE SEQUENCE [LARGE SCALE GENOMIC DNA]</scope>
    <source>
        <strain evidence="2 3">V47-23a</strain>
    </source>
</reference>
<sequence>MKRDDTENSLKIAGRTYNSEDYYKDDEVSIGLATTHEQVSDHFMGGEAVPPDPNDTPPIPRKSSEK</sequence>
<organism evidence="2 3">
    <name type="scientific">Peribacillus saganii</name>
    <dbReference type="NCBI Taxonomy" id="2303992"/>
    <lineage>
        <taxon>Bacteria</taxon>
        <taxon>Bacillati</taxon>
        <taxon>Bacillota</taxon>
        <taxon>Bacilli</taxon>
        <taxon>Bacillales</taxon>
        <taxon>Bacillaceae</taxon>
        <taxon>Peribacillus</taxon>
    </lineage>
</organism>
<feature type="compositionally biased region" description="Pro residues" evidence="1">
    <location>
        <begin position="50"/>
        <end position="60"/>
    </location>
</feature>
<proteinExistence type="predicted"/>
<dbReference type="Pfam" id="PF13217">
    <property type="entry name" value="DUF4025"/>
    <property type="match status" value="1"/>
</dbReference>
<protein>
    <submittedName>
        <fullName evidence="2">DUF4025 domain-containing protein</fullName>
    </submittedName>
</protein>
<evidence type="ECO:0000256" key="1">
    <source>
        <dbReference type="SAM" id="MobiDB-lite"/>
    </source>
</evidence>
<feature type="region of interest" description="Disordered" evidence="1">
    <location>
        <begin position="36"/>
        <end position="66"/>
    </location>
</feature>
<evidence type="ECO:0000313" key="3">
    <source>
        <dbReference type="Proteomes" id="UP000264541"/>
    </source>
</evidence>
<name>A0A372LQY9_9BACI</name>
<evidence type="ECO:0000313" key="2">
    <source>
        <dbReference type="EMBL" id="RFU70466.1"/>
    </source>
</evidence>
<accession>A0A372LQY9</accession>
<comment type="caution">
    <text evidence="2">The sequence shown here is derived from an EMBL/GenBank/DDBJ whole genome shotgun (WGS) entry which is preliminary data.</text>
</comment>
<dbReference type="AlphaFoldDB" id="A0A372LQY9"/>
<dbReference type="OrthoDB" id="2476089at2"/>